<dbReference type="GO" id="GO:0005506">
    <property type="term" value="F:iron ion binding"/>
    <property type="evidence" value="ECO:0007669"/>
    <property type="project" value="InterPro"/>
</dbReference>
<dbReference type="PANTHER" id="PTHR33751">
    <property type="entry name" value="CBB3-TYPE CYTOCHROME C OXIDASE SUBUNIT FIXP"/>
    <property type="match status" value="1"/>
</dbReference>
<feature type="binding site" description="covalent" evidence="4">
    <location>
        <position position="29"/>
    </location>
    <ligand>
        <name>heme c</name>
        <dbReference type="ChEBI" id="CHEBI:61717"/>
        <label>1</label>
    </ligand>
</feature>
<dbReference type="PANTHER" id="PTHR33751:SF11">
    <property type="entry name" value="BLL4483 PROTEIN"/>
    <property type="match status" value="1"/>
</dbReference>
<evidence type="ECO:0000256" key="5">
    <source>
        <dbReference type="PIRSR" id="PIRSR000005-2"/>
    </source>
</evidence>
<evidence type="ECO:0000256" key="3">
    <source>
        <dbReference type="ARBA" id="ARBA00023004"/>
    </source>
</evidence>
<keyword evidence="1 4" id="KW-0349">Heme</keyword>
<dbReference type="EMBL" id="CP021376">
    <property type="protein sequence ID" value="ART80727.1"/>
    <property type="molecule type" value="Genomic_DNA"/>
</dbReference>
<dbReference type="PIRSF" id="PIRSF000005">
    <property type="entry name" value="Cytochrome_c4"/>
    <property type="match status" value="1"/>
</dbReference>
<evidence type="ECO:0000313" key="9">
    <source>
        <dbReference type="Proteomes" id="UP000243793"/>
    </source>
</evidence>
<keyword evidence="9" id="KW-1185">Reference proteome</keyword>
<feature type="binding site" description="axial binding residue" evidence="5">
    <location>
        <position position="137"/>
    </location>
    <ligand>
        <name>heme c</name>
        <dbReference type="ChEBI" id="CHEBI:61717"/>
        <label>2</label>
    </ligand>
    <ligandPart>
        <name>Fe</name>
        <dbReference type="ChEBI" id="CHEBI:18248"/>
    </ligandPart>
</feature>
<sequence>MKKLVFLASALAVTTGSAYADMPPQAAACVACHQASGLGAPHLAPAIAGMPAAYLAAQLKHFQNNERQNPIMQPMAMALDEAGIKATSEWFASLPLEQPKNPDFRGDKSPASLTERGEQLAYLGDWQRNIPSCVSCHGPGGVGVGDTFPHLAGQHADYLESQLKAWQAGTRSGDSHGLMGHIAKKLTADEITAVANYFASVEVK</sequence>
<reference evidence="9" key="1">
    <citation type="submission" date="2017-05" db="EMBL/GenBank/DDBJ databases">
        <authorList>
            <person name="Sung H."/>
        </authorList>
    </citation>
    <scope>NUCLEOTIDE SEQUENCE [LARGE SCALE GENOMIC DNA]</scope>
    <source>
        <strain evidence="9">AMac2203</strain>
    </source>
</reference>
<protein>
    <submittedName>
        <fullName evidence="8">Cytochrome c4</fullName>
    </submittedName>
</protein>
<dbReference type="OrthoDB" id="9773456at2"/>
<gene>
    <name evidence="8" type="ORF">CBP12_11670</name>
</gene>
<dbReference type="InterPro" id="IPR024167">
    <property type="entry name" value="Cytochrome_c4-like"/>
</dbReference>
<evidence type="ECO:0000259" key="7">
    <source>
        <dbReference type="PROSITE" id="PS51007"/>
    </source>
</evidence>
<dbReference type="SUPFAM" id="SSF46626">
    <property type="entry name" value="Cytochrome c"/>
    <property type="match status" value="2"/>
</dbReference>
<dbReference type="InterPro" id="IPR050597">
    <property type="entry name" value="Cytochrome_c_Oxidase_Subunit"/>
</dbReference>
<evidence type="ECO:0000313" key="8">
    <source>
        <dbReference type="EMBL" id="ART80727.1"/>
    </source>
</evidence>
<evidence type="ECO:0000256" key="4">
    <source>
        <dbReference type="PIRSR" id="PIRSR000005-1"/>
    </source>
</evidence>
<feature type="signal peptide" evidence="6">
    <location>
        <begin position="1"/>
        <end position="20"/>
    </location>
</feature>
<comment type="PTM">
    <text evidence="4">Binds 2 heme c groups covalently per subunit.</text>
</comment>
<dbReference type="InterPro" id="IPR036909">
    <property type="entry name" value="Cyt_c-like_dom_sf"/>
</dbReference>
<dbReference type="PROSITE" id="PS51007">
    <property type="entry name" value="CYTC"/>
    <property type="match status" value="2"/>
</dbReference>
<accession>A0A1Y0D0R6</accession>
<feature type="binding site" description="axial binding residue" evidence="5">
    <location>
        <position position="179"/>
    </location>
    <ligand>
        <name>heme c</name>
        <dbReference type="ChEBI" id="CHEBI:61717"/>
        <label>2</label>
    </ligand>
    <ligandPart>
        <name>Fe</name>
        <dbReference type="ChEBI" id="CHEBI:18248"/>
    </ligandPart>
</feature>
<feature type="binding site" description="covalent" evidence="4">
    <location>
        <position position="133"/>
    </location>
    <ligand>
        <name>heme c</name>
        <dbReference type="ChEBI" id="CHEBI:61717"/>
        <label>2</label>
    </ligand>
</feature>
<dbReference type="GO" id="GO:0020037">
    <property type="term" value="F:heme binding"/>
    <property type="evidence" value="ECO:0007669"/>
    <property type="project" value="InterPro"/>
</dbReference>
<dbReference type="KEGG" id="ocm:CBP12_11670"/>
<keyword evidence="2 5" id="KW-0479">Metal-binding</keyword>
<feature type="binding site" description="axial binding residue" evidence="5">
    <location>
        <position position="72"/>
    </location>
    <ligand>
        <name>heme c</name>
        <dbReference type="ChEBI" id="CHEBI:61717"/>
        <label>1</label>
    </ligand>
    <ligandPart>
        <name>Fe</name>
        <dbReference type="ChEBI" id="CHEBI:18248"/>
    </ligandPart>
</feature>
<keyword evidence="3 5" id="KW-0408">Iron</keyword>
<dbReference type="GO" id="GO:0042597">
    <property type="term" value="C:periplasmic space"/>
    <property type="evidence" value="ECO:0007669"/>
    <property type="project" value="InterPro"/>
</dbReference>
<feature type="binding site" description="axial binding residue" evidence="5">
    <location>
        <position position="33"/>
    </location>
    <ligand>
        <name>heme c</name>
        <dbReference type="ChEBI" id="CHEBI:61717"/>
        <label>1</label>
    </ligand>
    <ligandPart>
        <name>Fe</name>
        <dbReference type="ChEBI" id="CHEBI:18248"/>
    </ligandPart>
</feature>
<dbReference type="RefSeq" id="WP_086964604.1">
    <property type="nucleotide sequence ID" value="NZ_CP021376.1"/>
</dbReference>
<evidence type="ECO:0000256" key="1">
    <source>
        <dbReference type="ARBA" id="ARBA00022617"/>
    </source>
</evidence>
<keyword evidence="6" id="KW-0732">Signal</keyword>
<dbReference type="Gene3D" id="1.10.760.10">
    <property type="entry name" value="Cytochrome c-like domain"/>
    <property type="match status" value="2"/>
</dbReference>
<feature type="binding site" description="covalent" evidence="4">
    <location>
        <position position="32"/>
    </location>
    <ligand>
        <name>heme c</name>
        <dbReference type="ChEBI" id="CHEBI:61717"/>
        <label>1</label>
    </ligand>
</feature>
<feature type="domain" description="Cytochrome c" evidence="7">
    <location>
        <begin position="11"/>
        <end position="95"/>
    </location>
</feature>
<evidence type="ECO:0000256" key="2">
    <source>
        <dbReference type="ARBA" id="ARBA00022723"/>
    </source>
</evidence>
<dbReference type="GO" id="GO:0009055">
    <property type="term" value="F:electron transfer activity"/>
    <property type="evidence" value="ECO:0007669"/>
    <property type="project" value="InterPro"/>
</dbReference>
<dbReference type="Pfam" id="PF00034">
    <property type="entry name" value="Cytochrom_C"/>
    <property type="match status" value="2"/>
</dbReference>
<name>A0A1Y0D0R6_9GAMM</name>
<feature type="chain" id="PRO_5013254036" evidence="6">
    <location>
        <begin position="21"/>
        <end position="204"/>
    </location>
</feature>
<feature type="domain" description="Cytochrome c" evidence="7">
    <location>
        <begin position="112"/>
        <end position="202"/>
    </location>
</feature>
<dbReference type="AlphaFoldDB" id="A0A1Y0D0R6"/>
<organism evidence="8 9">
    <name type="scientific">Oceanisphaera avium</name>
    <dbReference type="NCBI Taxonomy" id="1903694"/>
    <lineage>
        <taxon>Bacteria</taxon>
        <taxon>Pseudomonadati</taxon>
        <taxon>Pseudomonadota</taxon>
        <taxon>Gammaproteobacteria</taxon>
        <taxon>Aeromonadales</taxon>
        <taxon>Aeromonadaceae</taxon>
        <taxon>Oceanisphaera</taxon>
    </lineage>
</organism>
<dbReference type="InterPro" id="IPR009056">
    <property type="entry name" value="Cyt_c-like_dom"/>
</dbReference>
<feature type="binding site" description="covalent" evidence="4">
    <location>
        <position position="136"/>
    </location>
    <ligand>
        <name>heme c</name>
        <dbReference type="ChEBI" id="CHEBI:61717"/>
        <label>2</label>
    </ligand>
</feature>
<proteinExistence type="predicted"/>
<dbReference type="Proteomes" id="UP000243793">
    <property type="component" value="Chromosome"/>
</dbReference>
<evidence type="ECO:0000256" key="6">
    <source>
        <dbReference type="SAM" id="SignalP"/>
    </source>
</evidence>